<evidence type="ECO:0000313" key="1">
    <source>
        <dbReference type="EMBL" id="CAA7194129.1"/>
    </source>
</evidence>
<protein>
    <submittedName>
        <fullName evidence="1">Uncharacterized protein</fullName>
    </submittedName>
</protein>
<dbReference type="Proteomes" id="UP000445144">
    <property type="component" value="Unassembled WGS sequence"/>
</dbReference>
<accession>A0A6N4X065</accession>
<name>A0A6N4X065_9FLAO</name>
<proteinExistence type="predicted"/>
<organism evidence="1 2">
    <name type="scientific">Chryseobacterium potabilaquae</name>
    <dbReference type="NCBI Taxonomy" id="2675057"/>
    <lineage>
        <taxon>Bacteria</taxon>
        <taxon>Pseudomonadati</taxon>
        <taxon>Bacteroidota</taxon>
        <taxon>Flavobacteriia</taxon>
        <taxon>Flavobacteriales</taxon>
        <taxon>Weeksellaceae</taxon>
        <taxon>Chryseobacterium group</taxon>
        <taxon>Chryseobacterium</taxon>
    </lineage>
</organism>
<dbReference type="AlphaFoldDB" id="A0A6N4X065"/>
<dbReference type="EMBL" id="CACVBR010000002">
    <property type="protein sequence ID" value="CAA7194129.1"/>
    <property type="molecule type" value="Genomic_DNA"/>
</dbReference>
<keyword evidence="2" id="KW-1185">Reference proteome</keyword>
<reference evidence="1 2" key="1">
    <citation type="submission" date="2020-01" db="EMBL/GenBank/DDBJ databases">
        <authorList>
            <person name="Rodrigo-Torres L."/>
            <person name="Arahal R. D."/>
            <person name="Lucena T."/>
        </authorList>
    </citation>
    <scope>NUCLEOTIDE SEQUENCE [LARGE SCALE GENOMIC DNA]</scope>
    <source>
        <strain evidence="1 2">CECT 9293</strain>
    </source>
</reference>
<sequence>MRPYLRISIGIKVIYLKIKFLHYCENVGMDISTWVPFG</sequence>
<gene>
    <name evidence="1" type="ORF">CHRY9293_00506</name>
</gene>
<evidence type="ECO:0000313" key="2">
    <source>
        <dbReference type="Proteomes" id="UP000445144"/>
    </source>
</evidence>